<dbReference type="EMBL" id="FNRI01000004">
    <property type="protein sequence ID" value="SEA51510.1"/>
    <property type="molecule type" value="Genomic_DNA"/>
</dbReference>
<proteinExistence type="predicted"/>
<organism evidence="2 3">
    <name type="scientific">Alistipes timonensis JC136</name>
    <dbReference type="NCBI Taxonomy" id="1033731"/>
    <lineage>
        <taxon>Bacteria</taxon>
        <taxon>Pseudomonadati</taxon>
        <taxon>Bacteroidota</taxon>
        <taxon>Bacteroidia</taxon>
        <taxon>Bacteroidales</taxon>
        <taxon>Rikenellaceae</taxon>
        <taxon>Alistipes</taxon>
    </lineage>
</organism>
<feature type="domain" description="S1 motif" evidence="1">
    <location>
        <begin position="633"/>
        <end position="702"/>
    </location>
</feature>
<dbReference type="FunFam" id="1.10.150.310:FF:000001">
    <property type="entry name" value="RNA-binding transcriptional accessory protein"/>
    <property type="match status" value="1"/>
</dbReference>
<dbReference type="RefSeq" id="WP_010262065.1">
    <property type="nucleotide sequence ID" value="NZ_CAEG01000011.1"/>
</dbReference>
<accession>A0A1H4BTU9</accession>
<dbReference type="FunFam" id="3.30.420.140:FF:000001">
    <property type="entry name" value="RNA-binding transcriptional accessory protein"/>
    <property type="match status" value="1"/>
</dbReference>
<dbReference type="Gene3D" id="1.10.3500.10">
    <property type="entry name" value="Tex N-terminal region-like"/>
    <property type="match status" value="1"/>
</dbReference>
<keyword evidence="3" id="KW-1185">Reference proteome</keyword>
<dbReference type="InterPro" id="IPR006641">
    <property type="entry name" value="YqgF/RNaseH-like_dom"/>
</dbReference>
<dbReference type="GO" id="GO:0006412">
    <property type="term" value="P:translation"/>
    <property type="evidence" value="ECO:0007669"/>
    <property type="project" value="TreeGrafter"/>
</dbReference>
<name>A0A1H4BTU9_9BACT</name>
<reference evidence="2 3" key="1">
    <citation type="submission" date="2016-10" db="EMBL/GenBank/DDBJ databases">
        <authorList>
            <person name="de Groot N.N."/>
        </authorList>
    </citation>
    <scope>NUCLEOTIDE SEQUENCE [LARGE SCALE GENOMIC DNA]</scope>
    <source>
        <strain evidence="2 3">DSM 25383</strain>
    </source>
</reference>
<dbReference type="InterPro" id="IPR041692">
    <property type="entry name" value="HHH_9"/>
</dbReference>
<dbReference type="InterPro" id="IPR023323">
    <property type="entry name" value="Tex-like_dom_sf"/>
</dbReference>
<dbReference type="GO" id="GO:0003729">
    <property type="term" value="F:mRNA binding"/>
    <property type="evidence" value="ECO:0007669"/>
    <property type="project" value="TreeGrafter"/>
</dbReference>
<dbReference type="InterPro" id="IPR037027">
    <property type="entry name" value="YqgF/RNaseH-like_dom_sf"/>
</dbReference>
<dbReference type="Gene3D" id="3.30.420.140">
    <property type="entry name" value="YqgF/RNase H-like domain"/>
    <property type="match status" value="1"/>
</dbReference>
<dbReference type="Pfam" id="PF22706">
    <property type="entry name" value="Tex_central_region"/>
    <property type="match status" value="1"/>
</dbReference>
<dbReference type="SUPFAM" id="SSF53098">
    <property type="entry name" value="Ribonuclease H-like"/>
    <property type="match status" value="1"/>
</dbReference>
<dbReference type="PANTHER" id="PTHR10724">
    <property type="entry name" value="30S RIBOSOMAL PROTEIN S1"/>
    <property type="match status" value="1"/>
</dbReference>
<dbReference type="InterPro" id="IPR010994">
    <property type="entry name" value="RuvA_2-like"/>
</dbReference>
<protein>
    <recommendedName>
        <fullName evidence="1">S1 motif domain-containing protein</fullName>
    </recommendedName>
</protein>
<dbReference type="Proteomes" id="UP000183253">
    <property type="component" value="Unassembled WGS sequence"/>
</dbReference>
<gene>
    <name evidence="2" type="ORF">SAMN05444145_10441</name>
</gene>
<dbReference type="InterPro" id="IPR023319">
    <property type="entry name" value="Tex-like_HTH_dom_sf"/>
</dbReference>
<dbReference type="Pfam" id="PF00575">
    <property type="entry name" value="S1"/>
    <property type="match status" value="1"/>
</dbReference>
<dbReference type="InterPro" id="IPR003029">
    <property type="entry name" value="S1_domain"/>
</dbReference>
<dbReference type="GO" id="GO:0005737">
    <property type="term" value="C:cytoplasm"/>
    <property type="evidence" value="ECO:0007669"/>
    <property type="project" value="UniProtKB-ARBA"/>
</dbReference>
<dbReference type="InterPro" id="IPR012340">
    <property type="entry name" value="NA-bd_OB-fold"/>
</dbReference>
<dbReference type="InterPro" id="IPR055179">
    <property type="entry name" value="Tex-like_central_region"/>
</dbReference>
<dbReference type="Pfam" id="PF16921">
    <property type="entry name" value="Tex_YqgF"/>
    <property type="match status" value="1"/>
</dbReference>
<dbReference type="SMART" id="SM00732">
    <property type="entry name" value="YqgFc"/>
    <property type="match status" value="1"/>
</dbReference>
<dbReference type="PANTHER" id="PTHR10724:SF10">
    <property type="entry name" value="S1 RNA-BINDING DOMAIN-CONTAINING PROTEIN 1"/>
    <property type="match status" value="1"/>
</dbReference>
<dbReference type="Pfam" id="PF17674">
    <property type="entry name" value="HHH_9"/>
    <property type="match status" value="1"/>
</dbReference>
<dbReference type="InterPro" id="IPR032639">
    <property type="entry name" value="Tex_YqgF"/>
</dbReference>
<dbReference type="FunFam" id="2.40.50.140:FF:000051">
    <property type="entry name" value="RNA-binding transcriptional accessory protein"/>
    <property type="match status" value="1"/>
</dbReference>
<dbReference type="PROSITE" id="PS50126">
    <property type="entry name" value="S1"/>
    <property type="match status" value="1"/>
</dbReference>
<dbReference type="InterPro" id="IPR044146">
    <property type="entry name" value="S1_Tex"/>
</dbReference>
<dbReference type="SUPFAM" id="SSF158832">
    <property type="entry name" value="Tex N-terminal region-like"/>
    <property type="match status" value="1"/>
</dbReference>
<dbReference type="InterPro" id="IPR050437">
    <property type="entry name" value="Ribos_protein_bS1-like"/>
</dbReference>
<dbReference type="AlphaFoldDB" id="A0A1H4BTU9"/>
<dbReference type="FunFam" id="1.10.10.650:FF:000001">
    <property type="entry name" value="S1 RNA-binding domain 1"/>
    <property type="match status" value="1"/>
</dbReference>
<dbReference type="Pfam" id="PF09371">
    <property type="entry name" value="Tex_N"/>
    <property type="match status" value="1"/>
</dbReference>
<dbReference type="CDD" id="cd05685">
    <property type="entry name" value="S1_Tex"/>
    <property type="match status" value="1"/>
</dbReference>
<dbReference type="SUPFAM" id="SSF47781">
    <property type="entry name" value="RuvA domain 2-like"/>
    <property type="match status" value="2"/>
</dbReference>
<evidence type="ECO:0000313" key="2">
    <source>
        <dbReference type="EMBL" id="SEA51510.1"/>
    </source>
</evidence>
<dbReference type="GO" id="GO:0003735">
    <property type="term" value="F:structural constituent of ribosome"/>
    <property type="evidence" value="ECO:0007669"/>
    <property type="project" value="TreeGrafter"/>
</dbReference>
<dbReference type="GO" id="GO:0006139">
    <property type="term" value="P:nucleobase-containing compound metabolic process"/>
    <property type="evidence" value="ECO:0007669"/>
    <property type="project" value="InterPro"/>
</dbReference>
<evidence type="ECO:0000259" key="1">
    <source>
        <dbReference type="PROSITE" id="PS50126"/>
    </source>
</evidence>
<dbReference type="SMART" id="SM00316">
    <property type="entry name" value="S1"/>
    <property type="match status" value="1"/>
</dbReference>
<dbReference type="Gene3D" id="2.40.50.140">
    <property type="entry name" value="Nucleic acid-binding proteins"/>
    <property type="match status" value="1"/>
</dbReference>
<dbReference type="InterPro" id="IPR012337">
    <property type="entry name" value="RNaseH-like_sf"/>
</dbReference>
<dbReference type="STRING" id="1033731.SAMN05444145_10441"/>
<evidence type="ECO:0000313" key="3">
    <source>
        <dbReference type="Proteomes" id="UP000183253"/>
    </source>
</evidence>
<dbReference type="Gene3D" id="1.10.150.310">
    <property type="entry name" value="Tex RuvX-like domain-like"/>
    <property type="match status" value="1"/>
</dbReference>
<sequence>MIEQIISRRLQITLPQVQGTVRLLRDGATIPFISRYRKEATGSLDELQVGAVKELLERLTELEARRQTVLSTIEEQGKLTPELRRRIEGCWDSVELEDLYLPYKPKRRTRATVARERGLEPLADLIMAQQARDAAQQARRYISAEVPTPEEALAGACDIIAERISEDEQARNGLRRTFAREGVVHTKLVKGKEAEGAKYSDYFDAATPLRNISSHRFLAMRRGADEGILKITVDVDADRCIEGLCRRFIRPGSTTRTWMEAAAADSFKRLMRPSIETEQLAAAKEKADDEAIRVFAENLRQLLLSSPLGQKRVIALDPGFRTGCKVVALDSQGSLLHNTTIYPHPPQNHYAEAAETLRALAAKYKAEAFAIGDGTAGRETEQLVRGLGLEGVEVFMVSEDGASVYSASAAAREEFPDYDVTVRGAVSIGRRLIDPLSELVKIDPKSIGVGQYQHSVDQSKLKARLATVVESCVNRVGVNINTASKHILTYISGLGPALAENIVAYRAANGDFKSRKALLKVPRLGAKAFEQAAGFLRVVGGTNPLDNSAVHPESYHIAERMAADAGVSVEQLLADKALRKAVRPERYVSGEVGLPTVTDILEALDKQGLDPREQLQVFSFDPNVHTIDDLRAGMLLPGIVTNITAFGAFVDIGVKQDGLVHISQLADRYVASPADVVHLGQHVEVKVTGIDTVRNRISLTMRRNG</sequence>
<dbReference type="InterPro" id="IPR018974">
    <property type="entry name" value="Tex-like_N"/>
</dbReference>
<dbReference type="SUPFAM" id="SSF50249">
    <property type="entry name" value="Nucleic acid-binding proteins"/>
    <property type="match status" value="1"/>
</dbReference>
<dbReference type="Gene3D" id="1.10.10.650">
    <property type="entry name" value="RuvA domain 2-like"/>
    <property type="match status" value="1"/>
</dbReference>
<dbReference type="Pfam" id="PF12836">
    <property type="entry name" value="HHH_3"/>
    <property type="match status" value="1"/>
</dbReference>
<dbReference type="OrthoDB" id="9804714at2"/>